<dbReference type="Gene3D" id="1.10.630.10">
    <property type="entry name" value="Cytochrome P450"/>
    <property type="match status" value="1"/>
</dbReference>
<keyword evidence="3" id="KW-0560">Oxidoreductase</keyword>
<evidence type="ECO:0000256" key="6">
    <source>
        <dbReference type="SAM" id="Phobius"/>
    </source>
</evidence>
<keyword evidence="4" id="KW-0408">Iron</keyword>
<reference evidence="7" key="2">
    <citation type="submission" date="2020-06" db="EMBL/GenBank/DDBJ databases">
        <title>Helianthus annuus Genome sequencing and assembly Release 2.</title>
        <authorList>
            <person name="Gouzy J."/>
            <person name="Langlade N."/>
            <person name="Munos S."/>
        </authorList>
    </citation>
    <scope>NUCLEOTIDE SEQUENCE</scope>
    <source>
        <tissue evidence="7">Leaves</tissue>
    </source>
</reference>
<comment type="caution">
    <text evidence="7">The sequence shown here is derived from an EMBL/GenBank/DDBJ whole genome shotgun (WGS) entry which is preliminary data.</text>
</comment>
<evidence type="ECO:0000313" key="8">
    <source>
        <dbReference type="Proteomes" id="UP000215914"/>
    </source>
</evidence>
<evidence type="ECO:0000256" key="3">
    <source>
        <dbReference type="ARBA" id="ARBA00023002"/>
    </source>
</evidence>
<dbReference type="GO" id="GO:0016705">
    <property type="term" value="F:oxidoreductase activity, acting on paired donors, with incorporation or reduction of molecular oxygen"/>
    <property type="evidence" value="ECO:0007669"/>
    <property type="project" value="InterPro"/>
</dbReference>
<evidence type="ECO:0000313" key="7">
    <source>
        <dbReference type="EMBL" id="KAF5809055.1"/>
    </source>
</evidence>
<reference evidence="7" key="1">
    <citation type="journal article" date="2017" name="Nature">
        <title>The sunflower genome provides insights into oil metabolism, flowering and Asterid evolution.</title>
        <authorList>
            <person name="Badouin H."/>
            <person name="Gouzy J."/>
            <person name="Grassa C.J."/>
            <person name="Murat F."/>
            <person name="Staton S.E."/>
            <person name="Cottret L."/>
            <person name="Lelandais-Briere C."/>
            <person name="Owens G.L."/>
            <person name="Carrere S."/>
            <person name="Mayjonade B."/>
            <person name="Legrand L."/>
            <person name="Gill N."/>
            <person name="Kane N.C."/>
            <person name="Bowers J.E."/>
            <person name="Hubner S."/>
            <person name="Bellec A."/>
            <person name="Berard A."/>
            <person name="Berges H."/>
            <person name="Blanchet N."/>
            <person name="Boniface M.C."/>
            <person name="Brunel D."/>
            <person name="Catrice O."/>
            <person name="Chaidir N."/>
            <person name="Claudel C."/>
            <person name="Donnadieu C."/>
            <person name="Faraut T."/>
            <person name="Fievet G."/>
            <person name="Helmstetter N."/>
            <person name="King M."/>
            <person name="Knapp S.J."/>
            <person name="Lai Z."/>
            <person name="Le Paslier M.C."/>
            <person name="Lippi Y."/>
            <person name="Lorenzon L."/>
            <person name="Mandel J.R."/>
            <person name="Marage G."/>
            <person name="Marchand G."/>
            <person name="Marquand E."/>
            <person name="Bret-Mestries E."/>
            <person name="Morien E."/>
            <person name="Nambeesan S."/>
            <person name="Nguyen T."/>
            <person name="Pegot-Espagnet P."/>
            <person name="Pouilly N."/>
            <person name="Raftis F."/>
            <person name="Sallet E."/>
            <person name="Schiex T."/>
            <person name="Thomas J."/>
            <person name="Vandecasteele C."/>
            <person name="Vares D."/>
            <person name="Vear F."/>
            <person name="Vautrin S."/>
            <person name="Crespi M."/>
            <person name="Mangin B."/>
            <person name="Burke J.M."/>
            <person name="Salse J."/>
            <person name="Munos S."/>
            <person name="Vincourt P."/>
            <person name="Rieseberg L.H."/>
            <person name="Langlade N.B."/>
        </authorList>
    </citation>
    <scope>NUCLEOTIDE SEQUENCE</scope>
    <source>
        <tissue evidence="7">Leaves</tissue>
    </source>
</reference>
<dbReference type="GO" id="GO:0020037">
    <property type="term" value="F:heme binding"/>
    <property type="evidence" value="ECO:0007669"/>
    <property type="project" value="InterPro"/>
</dbReference>
<dbReference type="PANTHER" id="PTHR47947:SF39">
    <property type="entry name" value="CYTOCHROME P450"/>
    <property type="match status" value="1"/>
</dbReference>
<gene>
    <name evidence="7" type="ORF">HanXRQr2_Chr04g0152651</name>
</gene>
<dbReference type="GO" id="GO:0005506">
    <property type="term" value="F:iron ion binding"/>
    <property type="evidence" value="ECO:0007669"/>
    <property type="project" value="InterPro"/>
</dbReference>
<keyword evidence="1" id="KW-0349">Heme</keyword>
<dbReference type="AlphaFoldDB" id="A0A9K3J5K1"/>
<organism evidence="7 8">
    <name type="scientific">Helianthus annuus</name>
    <name type="common">Common sunflower</name>
    <dbReference type="NCBI Taxonomy" id="4232"/>
    <lineage>
        <taxon>Eukaryota</taxon>
        <taxon>Viridiplantae</taxon>
        <taxon>Streptophyta</taxon>
        <taxon>Embryophyta</taxon>
        <taxon>Tracheophyta</taxon>
        <taxon>Spermatophyta</taxon>
        <taxon>Magnoliopsida</taxon>
        <taxon>eudicotyledons</taxon>
        <taxon>Gunneridae</taxon>
        <taxon>Pentapetalae</taxon>
        <taxon>asterids</taxon>
        <taxon>campanulids</taxon>
        <taxon>Asterales</taxon>
        <taxon>Asteraceae</taxon>
        <taxon>Asteroideae</taxon>
        <taxon>Heliantheae alliance</taxon>
        <taxon>Heliantheae</taxon>
        <taxon>Helianthus</taxon>
    </lineage>
</organism>
<keyword evidence="2" id="KW-0479">Metal-binding</keyword>
<keyword evidence="5" id="KW-0503">Monooxygenase</keyword>
<sequence length="133" mass="14924">MDLSHMQEDYKVVLATFAVIVVLYYISFFYKTTATPPKASGAWPIIGHFKVFSGPDLPHVTLSSMADRYGPIFMIRLGIRKVLVVSNWEIAKEIFTTHDVIVSDRPNYVAAKILGFDGANLSLSLWSILAWIT</sequence>
<keyword evidence="6" id="KW-0472">Membrane</keyword>
<name>A0A9K3J5K1_HELAN</name>
<dbReference type="SUPFAM" id="SSF48264">
    <property type="entry name" value="Cytochrome P450"/>
    <property type="match status" value="1"/>
</dbReference>
<dbReference type="Pfam" id="PF00067">
    <property type="entry name" value="p450"/>
    <property type="match status" value="1"/>
</dbReference>
<dbReference type="GO" id="GO:0004497">
    <property type="term" value="F:monooxygenase activity"/>
    <property type="evidence" value="ECO:0007669"/>
    <property type="project" value="UniProtKB-KW"/>
</dbReference>
<keyword evidence="8" id="KW-1185">Reference proteome</keyword>
<dbReference type="PANTHER" id="PTHR47947">
    <property type="entry name" value="CYTOCHROME P450 82C3-RELATED"/>
    <property type="match status" value="1"/>
</dbReference>
<feature type="transmembrane region" description="Helical" evidence="6">
    <location>
        <begin position="12"/>
        <end position="30"/>
    </location>
</feature>
<evidence type="ECO:0000256" key="2">
    <source>
        <dbReference type="ARBA" id="ARBA00022723"/>
    </source>
</evidence>
<dbReference type="InterPro" id="IPR050651">
    <property type="entry name" value="Plant_Cytochrome_P450_Monoox"/>
</dbReference>
<keyword evidence="6" id="KW-0812">Transmembrane</keyword>
<proteinExistence type="predicted"/>
<dbReference type="InterPro" id="IPR036396">
    <property type="entry name" value="Cyt_P450_sf"/>
</dbReference>
<keyword evidence="6" id="KW-1133">Transmembrane helix</keyword>
<dbReference type="Proteomes" id="UP000215914">
    <property type="component" value="Unassembled WGS sequence"/>
</dbReference>
<evidence type="ECO:0000256" key="1">
    <source>
        <dbReference type="ARBA" id="ARBA00022617"/>
    </source>
</evidence>
<dbReference type="InterPro" id="IPR001128">
    <property type="entry name" value="Cyt_P450"/>
</dbReference>
<dbReference type="PRINTS" id="PR00463">
    <property type="entry name" value="EP450I"/>
</dbReference>
<protein>
    <submittedName>
        <fullName evidence="7">Cytochrome P450</fullName>
    </submittedName>
</protein>
<evidence type="ECO:0000256" key="5">
    <source>
        <dbReference type="ARBA" id="ARBA00023033"/>
    </source>
</evidence>
<evidence type="ECO:0000256" key="4">
    <source>
        <dbReference type="ARBA" id="ARBA00023004"/>
    </source>
</evidence>
<dbReference type="Gramene" id="mRNA:HanXRQr2_Chr04g0152651">
    <property type="protein sequence ID" value="CDS:HanXRQr2_Chr04g0152651.1"/>
    <property type="gene ID" value="HanXRQr2_Chr04g0152651"/>
</dbReference>
<accession>A0A9K3J5K1</accession>
<dbReference type="InterPro" id="IPR002401">
    <property type="entry name" value="Cyt_P450_E_grp-I"/>
</dbReference>
<dbReference type="EMBL" id="MNCJ02000319">
    <property type="protein sequence ID" value="KAF5809055.1"/>
    <property type="molecule type" value="Genomic_DNA"/>
</dbReference>